<dbReference type="AlphaFoldDB" id="A0A1L8RCP1"/>
<name>A0A1L8RCP1_9ENTE</name>
<keyword evidence="2" id="KW-0964">Secreted</keyword>
<dbReference type="InterPro" id="IPR032364">
    <property type="entry name" value="GramPos_pilinD1_N"/>
</dbReference>
<reference evidence="9 10" key="1">
    <citation type="submission" date="2014-12" db="EMBL/GenBank/DDBJ databases">
        <title>Draft genome sequences of 29 type strains of Enterococci.</title>
        <authorList>
            <person name="Zhong Z."/>
            <person name="Sun Z."/>
            <person name="Liu W."/>
            <person name="Zhang W."/>
            <person name="Zhang H."/>
        </authorList>
    </citation>
    <scope>NUCLEOTIDE SEQUENCE [LARGE SCALE GENOMIC DNA]</scope>
    <source>
        <strain evidence="9 10">DSM 17029</strain>
    </source>
</reference>
<keyword evidence="3" id="KW-0732">Signal</keyword>
<evidence type="ECO:0000259" key="7">
    <source>
        <dbReference type="Pfam" id="PF16555"/>
    </source>
</evidence>
<dbReference type="InterPro" id="IPR013783">
    <property type="entry name" value="Ig-like_fold"/>
</dbReference>
<evidence type="ECO:0000259" key="8">
    <source>
        <dbReference type="Pfam" id="PF17802"/>
    </source>
</evidence>
<evidence type="ECO:0000256" key="4">
    <source>
        <dbReference type="ARBA" id="ARBA00023088"/>
    </source>
</evidence>
<dbReference type="NCBIfam" id="TIGR01167">
    <property type="entry name" value="LPXTG_anchor"/>
    <property type="match status" value="1"/>
</dbReference>
<gene>
    <name evidence="9" type="ORF">RU97_GL002558</name>
</gene>
<evidence type="ECO:0000259" key="6">
    <source>
        <dbReference type="Pfam" id="PF00746"/>
    </source>
</evidence>
<feature type="transmembrane region" description="Helical" evidence="5">
    <location>
        <begin position="530"/>
        <end position="549"/>
    </location>
</feature>
<dbReference type="Gene3D" id="2.60.40.10">
    <property type="entry name" value="Immunoglobulins"/>
    <property type="match status" value="2"/>
</dbReference>
<accession>A0A1L8RCP1</accession>
<evidence type="ECO:0000256" key="1">
    <source>
        <dbReference type="ARBA" id="ARBA00022512"/>
    </source>
</evidence>
<sequence length="557" mass="60305">MLLPLVAGSLGTGLVADAAAQDTQPDTISITLHKKKFNSNEGLDEAAKPNTGLVETFGGEALNGVDFSMYDVTDTYYNLLADNPETEDINDDGMDQQDAIDWIEANWDAKYVKDNYTFVEMKTTTGTGEAAFTNIATKESGDNGRNRVIMFLETYSPADVNVISAPMVVHMPVMMPDLTGEWDGTAWLDTYNDDVHLYPKNVVQESAKNVLNATPTEITYTKDGETHTASVIDLEKGVPLDYQIQVPVPYFIDKVDTTGKAVIQNFKIVDTPILNLALIPGSLTVTAGTTVLDEGTDYTLEPAEEGGFELVILTDIGDPAQANTTTLDKLAAVKGGVLTVDYQMLLTGDAIPDELHGNTATIDIGRGDDYDYKAEVTPPEKPVTGGRKFAKIDGSSKVELDGAEFILWNEDKTEYAVFYDGEAAVAEYAGKHDSVEWVTPAEDAPKATVFTTTDGLFEVDGLKYGSYVMEEKVAPDGYALPTNGLQYTDFEVFFGSYDYDIVNAEVGEAASDVTVYNTKKGALPSTGGTGIFAFLAVGTALMMGAYLWFKNSKKQEV</sequence>
<feature type="domain" description="Gram-positive pilin subunit D1 N-terminal" evidence="7">
    <location>
        <begin position="26"/>
        <end position="202"/>
    </location>
</feature>
<dbReference type="InterPro" id="IPR048052">
    <property type="entry name" value="FM1-like"/>
</dbReference>
<proteinExistence type="predicted"/>
<evidence type="ECO:0000313" key="9">
    <source>
        <dbReference type="EMBL" id="OJG17550.1"/>
    </source>
</evidence>
<keyword evidence="10" id="KW-1185">Reference proteome</keyword>
<dbReference type="EMBL" id="JXKH01000008">
    <property type="protein sequence ID" value="OJG17550.1"/>
    <property type="molecule type" value="Genomic_DNA"/>
</dbReference>
<dbReference type="InterPro" id="IPR041033">
    <property type="entry name" value="SpaA_PFL_dom_1"/>
</dbReference>
<keyword evidence="5" id="KW-0812">Transmembrane</keyword>
<keyword evidence="5" id="KW-0472">Membrane</keyword>
<keyword evidence="5" id="KW-1133">Transmembrane helix</keyword>
<dbReference type="Pfam" id="PF16555">
    <property type="entry name" value="GramPos_pilinD1"/>
    <property type="match status" value="1"/>
</dbReference>
<dbReference type="InterPro" id="IPR019931">
    <property type="entry name" value="LPXTG_anchor"/>
</dbReference>
<dbReference type="STRING" id="214095.RU97_GL002558"/>
<comment type="caution">
    <text evidence="9">The sequence shown here is derived from an EMBL/GenBank/DDBJ whole genome shotgun (WGS) entry which is preliminary data.</text>
</comment>
<organism evidence="9 10">
    <name type="scientific">Enterococcus canis</name>
    <dbReference type="NCBI Taxonomy" id="214095"/>
    <lineage>
        <taxon>Bacteria</taxon>
        <taxon>Bacillati</taxon>
        <taxon>Bacillota</taxon>
        <taxon>Bacilli</taxon>
        <taxon>Lactobacillales</taxon>
        <taxon>Enterococcaceae</taxon>
        <taxon>Enterococcus</taxon>
    </lineage>
</organism>
<dbReference type="Proteomes" id="UP000181884">
    <property type="component" value="Unassembled WGS sequence"/>
</dbReference>
<protein>
    <submittedName>
        <fullName evidence="9">Peptidase</fullName>
    </submittedName>
</protein>
<keyword evidence="1" id="KW-0134">Cell wall</keyword>
<dbReference type="NCBIfam" id="NF033902">
    <property type="entry name" value="iso_D2_wall_anc"/>
    <property type="match status" value="1"/>
</dbReference>
<evidence type="ECO:0000256" key="2">
    <source>
        <dbReference type="ARBA" id="ARBA00022525"/>
    </source>
</evidence>
<feature type="domain" description="SpaA-like prealbumin fold" evidence="8">
    <location>
        <begin position="388"/>
        <end position="483"/>
    </location>
</feature>
<dbReference type="Pfam" id="PF17802">
    <property type="entry name" value="SpaA"/>
    <property type="match status" value="1"/>
</dbReference>
<evidence type="ECO:0000256" key="3">
    <source>
        <dbReference type="ARBA" id="ARBA00022729"/>
    </source>
</evidence>
<dbReference type="Pfam" id="PF00746">
    <property type="entry name" value="Gram_pos_anchor"/>
    <property type="match status" value="1"/>
</dbReference>
<keyword evidence="4" id="KW-0572">Peptidoglycan-anchor</keyword>
<feature type="domain" description="Gram-positive cocci surface proteins LPxTG" evidence="6">
    <location>
        <begin position="517"/>
        <end position="556"/>
    </location>
</feature>
<dbReference type="Gene3D" id="2.60.40.740">
    <property type="match status" value="1"/>
</dbReference>
<evidence type="ECO:0000313" key="10">
    <source>
        <dbReference type="Proteomes" id="UP000181884"/>
    </source>
</evidence>
<evidence type="ECO:0000256" key="5">
    <source>
        <dbReference type="SAM" id="Phobius"/>
    </source>
</evidence>